<organism evidence="6 7">
    <name type="scientific">Roseiflexus castenholzii (strain DSM 13941 / HLO8)</name>
    <dbReference type="NCBI Taxonomy" id="383372"/>
    <lineage>
        <taxon>Bacteria</taxon>
        <taxon>Bacillati</taxon>
        <taxon>Chloroflexota</taxon>
        <taxon>Chloroflexia</taxon>
        <taxon>Chloroflexales</taxon>
        <taxon>Roseiflexineae</taxon>
        <taxon>Roseiflexaceae</taxon>
        <taxon>Roseiflexus</taxon>
    </lineage>
</organism>
<evidence type="ECO:0000259" key="5">
    <source>
        <dbReference type="Pfam" id="PF01555"/>
    </source>
</evidence>
<reference evidence="6 7" key="1">
    <citation type="submission" date="2007-08" db="EMBL/GenBank/DDBJ databases">
        <title>Complete sequence of Roseiflexus castenholzii DSM 13941.</title>
        <authorList>
            <consortium name="US DOE Joint Genome Institute"/>
            <person name="Copeland A."/>
            <person name="Lucas S."/>
            <person name="Lapidus A."/>
            <person name="Barry K."/>
            <person name="Glavina del Rio T."/>
            <person name="Dalin E."/>
            <person name="Tice H."/>
            <person name="Pitluck S."/>
            <person name="Thompson L.S."/>
            <person name="Brettin T."/>
            <person name="Bruce D."/>
            <person name="Detter J.C."/>
            <person name="Han C."/>
            <person name="Tapia R."/>
            <person name="Schmutz J."/>
            <person name="Larimer F."/>
            <person name="Land M."/>
            <person name="Hauser L."/>
            <person name="Kyrpides N."/>
            <person name="Mikhailova N."/>
            <person name="Bryant D.A."/>
            <person name="Hanada S."/>
            <person name="Tsukatani Y."/>
            <person name="Richardson P."/>
        </authorList>
    </citation>
    <scope>NUCLEOTIDE SEQUENCE [LARGE SCALE GENOMIC DNA]</scope>
    <source>
        <strain evidence="7">DSM 13941 / HLO8</strain>
    </source>
</reference>
<dbReference type="InterPro" id="IPR029063">
    <property type="entry name" value="SAM-dependent_MTases_sf"/>
</dbReference>
<dbReference type="PROSITE" id="PS00092">
    <property type="entry name" value="N6_MTASE"/>
    <property type="match status" value="1"/>
</dbReference>
<dbReference type="GO" id="GO:0032259">
    <property type="term" value="P:methylation"/>
    <property type="evidence" value="ECO:0007669"/>
    <property type="project" value="UniProtKB-KW"/>
</dbReference>
<dbReference type="KEGG" id="rca:Rcas_2518"/>
<dbReference type="Proteomes" id="UP000000263">
    <property type="component" value="Chromosome"/>
</dbReference>
<keyword evidence="4" id="KW-0949">S-adenosyl-L-methionine</keyword>
<dbReference type="AlphaFoldDB" id="A7NM43"/>
<proteinExistence type="inferred from homology"/>
<gene>
    <name evidence="6" type="ordered locus">Rcas_2518</name>
</gene>
<keyword evidence="3" id="KW-0808">Transferase</keyword>
<dbReference type="eggNOG" id="COG2189">
    <property type="taxonomic scope" value="Bacteria"/>
</dbReference>
<dbReference type="GO" id="GO:0005737">
    <property type="term" value="C:cytoplasm"/>
    <property type="evidence" value="ECO:0007669"/>
    <property type="project" value="TreeGrafter"/>
</dbReference>
<evidence type="ECO:0000256" key="1">
    <source>
        <dbReference type="ARBA" id="ARBA00006594"/>
    </source>
</evidence>
<sequence>MERAILGERSQAMDGIPIVHLSPPAGRAWLTWNGKRLPTPLSVPPAVEIERCGVGDNLLLHGENLAALAWLLANGYRRRINLIYIDPPFGSGIDRARRVRLRGPGPARLIPAAEVEYCDTWDDDAYLQFMYERLIALRDLLADDGCIYLHCDFRKAHHLRCLMDEVFGAERMLNEIIWFYPRGGDGERQFNRKHDTILLYARGDRWTFNYDAVLIPYTRRQIARFRQEDERGRYYWNVNPRGERVKTYLRKPGIGAYDVWTIPIDAALVRDLGYPTAKPLALLERIIRASSRPGDLVLDCFAGSGTTAVAAQHLERRWIACDANPGAIQVTARRLRQAILERAPLSVGFSTWRIGDAVPAPQGEAGIRVLHRNEQVTVVVEAYSSSALATLSGDPSEWRRIVDEILIDPMYDGTVFRPVIIDAPLRRSALVRGAYTMAREAISASLALKIVDITGGEAFTIVSI</sequence>
<dbReference type="PANTHER" id="PTHR13370">
    <property type="entry name" value="RNA METHYLASE-RELATED"/>
    <property type="match status" value="1"/>
</dbReference>
<dbReference type="GO" id="GO:0003677">
    <property type="term" value="F:DNA binding"/>
    <property type="evidence" value="ECO:0007669"/>
    <property type="project" value="InterPro"/>
</dbReference>
<evidence type="ECO:0000256" key="3">
    <source>
        <dbReference type="ARBA" id="ARBA00022679"/>
    </source>
</evidence>
<dbReference type="EMBL" id="CP000804">
    <property type="protein sequence ID" value="ABU58598.1"/>
    <property type="molecule type" value="Genomic_DNA"/>
</dbReference>
<evidence type="ECO:0000313" key="6">
    <source>
        <dbReference type="EMBL" id="ABU58598.1"/>
    </source>
</evidence>
<comment type="similarity">
    <text evidence="1">Belongs to the N(4)/N(6)-methyltransferase family.</text>
</comment>
<keyword evidence="7" id="KW-1185">Reference proteome</keyword>
<dbReference type="Gene3D" id="3.40.50.150">
    <property type="entry name" value="Vaccinia Virus protein VP39"/>
    <property type="match status" value="1"/>
</dbReference>
<dbReference type="Pfam" id="PF01555">
    <property type="entry name" value="N6_N4_Mtase"/>
    <property type="match status" value="1"/>
</dbReference>
<name>A7NM43_ROSCS</name>
<dbReference type="InterPro" id="IPR002295">
    <property type="entry name" value="N4/N6-MTase_EcoPI_Mod-like"/>
</dbReference>
<dbReference type="PRINTS" id="PR00506">
    <property type="entry name" value="D21N6MTFRASE"/>
</dbReference>
<dbReference type="REBASE" id="16062">
    <property type="entry name" value="M.Rca13941ORF2518P"/>
</dbReference>
<evidence type="ECO:0000256" key="4">
    <source>
        <dbReference type="ARBA" id="ARBA00022691"/>
    </source>
</evidence>
<feature type="domain" description="DNA methylase N-4/N-6" evidence="5">
    <location>
        <begin position="80"/>
        <end position="331"/>
    </location>
</feature>
<evidence type="ECO:0000313" key="7">
    <source>
        <dbReference type="Proteomes" id="UP000000263"/>
    </source>
</evidence>
<dbReference type="GO" id="GO:0008170">
    <property type="term" value="F:N-methyltransferase activity"/>
    <property type="evidence" value="ECO:0007669"/>
    <property type="project" value="InterPro"/>
</dbReference>
<dbReference type="InterPro" id="IPR002941">
    <property type="entry name" value="DNA_methylase_N4/N6"/>
</dbReference>
<evidence type="ECO:0000256" key="2">
    <source>
        <dbReference type="ARBA" id="ARBA00022603"/>
    </source>
</evidence>
<dbReference type="InterPro" id="IPR002052">
    <property type="entry name" value="DNA_methylase_N6_adenine_CS"/>
</dbReference>
<dbReference type="SUPFAM" id="SSF53335">
    <property type="entry name" value="S-adenosyl-L-methionine-dependent methyltransferases"/>
    <property type="match status" value="1"/>
</dbReference>
<protein>
    <submittedName>
        <fullName evidence="6">DNA methylase N-4/N-6 domain protein</fullName>
    </submittedName>
</protein>
<dbReference type="STRING" id="383372.Rcas_2518"/>
<accession>A7NM43</accession>
<dbReference type="PANTHER" id="PTHR13370:SF3">
    <property type="entry name" value="TRNA (GUANINE(10)-N2)-METHYLTRANSFERASE HOMOLOG"/>
    <property type="match status" value="1"/>
</dbReference>
<dbReference type="HOGENOM" id="CLU_024927_10_2_0"/>
<keyword evidence="2 6" id="KW-0489">Methyltransferase</keyword>